<accession>A0AAD7Y1M0</accession>
<evidence type="ECO:0000256" key="11">
    <source>
        <dbReference type="SAM" id="MobiDB-lite"/>
    </source>
</evidence>
<evidence type="ECO:0000256" key="10">
    <source>
        <dbReference type="SAM" id="Coils"/>
    </source>
</evidence>
<name>A0AAD7Y1M0_9FUNG</name>
<dbReference type="RefSeq" id="XP_058346479.1">
    <property type="nucleotide sequence ID" value="XM_058482912.1"/>
</dbReference>
<keyword evidence="10" id="KW-0175">Coiled coil</keyword>
<dbReference type="Proteomes" id="UP001234581">
    <property type="component" value="Unassembled WGS sequence"/>
</dbReference>
<feature type="compositionally biased region" description="Polar residues" evidence="11">
    <location>
        <begin position="46"/>
        <end position="60"/>
    </location>
</feature>
<evidence type="ECO:0000256" key="5">
    <source>
        <dbReference type="ARBA" id="ARBA00022490"/>
    </source>
</evidence>
<dbReference type="Gene3D" id="1.20.1270.60">
    <property type="entry name" value="Arfaptin homology (AH) domain/BAR domain"/>
    <property type="match status" value="1"/>
</dbReference>
<keyword evidence="4" id="KW-0813">Transport</keyword>
<dbReference type="GO" id="GO:0035091">
    <property type="term" value="F:phosphatidylinositol binding"/>
    <property type="evidence" value="ECO:0007669"/>
    <property type="project" value="InterPro"/>
</dbReference>
<feature type="compositionally biased region" description="Polar residues" evidence="11">
    <location>
        <begin position="95"/>
        <end position="114"/>
    </location>
</feature>
<organism evidence="13 14">
    <name type="scientific">Lichtheimia ornata</name>
    <dbReference type="NCBI Taxonomy" id="688661"/>
    <lineage>
        <taxon>Eukaryota</taxon>
        <taxon>Fungi</taxon>
        <taxon>Fungi incertae sedis</taxon>
        <taxon>Mucoromycota</taxon>
        <taxon>Mucoromycotina</taxon>
        <taxon>Mucoromycetes</taxon>
        <taxon>Mucorales</taxon>
        <taxon>Lichtheimiaceae</taxon>
        <taxon>Lichtheimia</taxon>
    </lineage>
</organism>
<dbReference type="GeneID" id="83210248"/>
<dbReference type="GO" id="GO:0000407">
    <property type="term" value="C:phagophore assembly site"/>
    <property type="evidence" value="ECO:0007669"/>
    <property type="project" value="TreeGrafter"/>
</dbReference>
<dbReference type="GO" id="GO:0005769">
    <property type="term" value="C:early endosome"/>
    <property type="evidence" value="ECO:0007669"/>
    <property type="project" value="TreeGrafter"/>
</dbReference>
<keyword evidence="5" id="KW-0963">Cytoplasm</keyword>
<keyword evidence="6" id="KW-0446">Lipid-binding</keyword>
<dbReference type="GO" id="GO:0061709">
    <property type="term" value="P:reticulophagy"/>
    <property type="evidence" value="ECO:0007669"/>
    <property type="project" value="TreeGrafter"/>
</dbReference>
<dbReference type="PANTHER" id="PTHR45949:SF2">
    <property type="entry name" value="SORTING NEXIN-4"/>
    <property type="match status" value="1"/>
</dbReference>
<feature type="coiled-coil region" evidence="10">
    <location>
        <begin position="247"/>
        <end position="281"/>
    </location>
</feature>
<dbReference type="GO" id="GO:0032456">
    <property type="term" value="P:endocytic recycling"/>
    <property type="evidence" value="ECO:0007669"/>
    <property type="project" value="TreeGrafter"/>
</dbReference>
<dbReference type="AlphaFoldDB" id="A0AAD7Y1M0"/>
<gene>
    <name evidence="13" type="ORF">O0I10_002834</name>
</gene>
<dbReference type="Gene3D" id="3.30.1520.10">
    <property type="entry name" value="Phox-like domain"/>
    <property type="match status" value="1"/>
</dbReference>
<dbReference type="InterPro" id="IPR027267">
    <property type="entry name" value="AH/BAR_dom_sf"/>
</dbReference>
<sequence length="493" mass="56881">MDEEEFSNVTWDIQDNTKHDTLDPLSDITDSLNQPIQQQPPIEQESSNGDPASSLTSIDVQQSNDPLVSGASIEKGGGGSWLQDDNKLTLHDNAESSSSPFATRSQQDQPQHNILVSDPRKENDYISYRIVSPKSSVRRRFQDFVWLYNVLYTHFPACFVPPLPDKHRMEYVKGDRFSSEFIERRRVSLQRYLQRIARHPVLQKSEFFIMFLESSKFNDASARALRESQETMMDTISDSLVNAFVKIRKKDERFVEMKDRVDRLQENMSLLEKTLLRTNKRTEDMAHDYKELASSMAGLAEHENRIGLPLGKFATGLLSYSQHMKEMATHDGMWLSEVHDFMAYYNVVKSVLKLRDQKQLDFEELSDYLQATITEREKTLHPRPGEGGGYNLTGYFTGKLNEVRGADADKIRREKVLRLDEQIRELQDAVEQTHQVSTGFSEQVKREDGYLARTKSCEMREALSDYTNAKVDFYQQSATIWRDIVNSLEQLEG</sequence>
<evidence type="ECO:0000256" key="3">
    <source>
        <dbReference type="ARBA" id="ARBA00010883"/>
    </source>
</evidence>
<dbReference type="Pfam" id="PF00787">
    <property type="entry name" value="PX"/>
    <property type="match status" value="1"/>
</dbReference>
<evidence type="ECO:0000313" key="14">
    <source>
        <dbReference type="Proteomes" id="UP001234581"/>
    </source>
</evidence>
<feature type="region of interest" description="Disordered" evidence="11">
    <location>
        <begin position="1"/>
        <end position="60"/>
    </location>
</feature>
<evidence type="ECO:0000256" key="9">
    <source>
        <dbReference type="ARBA" id="ARBA00041273"/>
    </source>
</evidence>
<keyword evidence="14" id="KW-1185">Reference proteome</keyword>
<dbReference type="InterPro" id="IPR036871">
    <property type="entry name" value="PX_dom_sf"/>
</dbReference>
<comment type="similarity">
    <text evidence="3">Belongs to the sorting nexin family.</text>
</comment>
<dbReference type="GO" id="GO:0000422">
    <property type="term" value="P:autophagy of mitochondrion"/>
    <property type="evidence" value="ECO:0007669"/>
    <property type="project" value="TreeGrafter"/>
</dbReference>
<dbReference type="PANTHER" id="PTHR45949">
    <property type="entry name" value="SORTING NEXIN-4"/>
    <property type="match status" value="1"/>
</dbReference>
<dbReference type="Pfam" id="PF09325">
    <property type="entry name" value="Vps5"/>
    <property type="match status" value="1"/>
</dbReference>
<dbReference type="SUPFAM" id="SSF64268">
    <property type="entry name" value="PX domain"/>
    <property type="match status" value="1"/>
</dbReference>
<evidence type="ECO:0000259" key="12">
    <source>
        <dbReference type="PROSITE" id="PS50195"/>
    </source>
</evidence>
<evidence type="ECO:0000256" key="4">
    <source>
        <dbReference type="ARBA" id="ARBA00022448"/>
    </source>
</evidence>
<evidence type="ECO:0000256" key="1">
    <source>
        <dbReference type="ARBA" id="ARBA00004184"/>
    </source>
</evidence>
<keyword evidence="7" id="KW-0472">Membrane</keyword>
<comment type="caution">
    <text evidence="13">The sequence shown here is derived from an EMBL/GenBank/DDBJ whole genome shotgun (WGS) entry which is preliminary data.</text>
</comment>
<evidence type="ECO:0000256" key="6">
    <source>
        <dbReference type="ARBA" id="ARBA00023121"/>
    </source>
</evidence>
<feature type="region of interest" description="Disordered" evidence="11">
    <location>
        <begin position="91"/>
        <end position="118"/>
    </location>
</feature>
<evidence type="ECO:0000256" key="2">
    <source>
        <dbReference type="ARBA" id="ARBA00004496"/>
    </source>
</evidence>
<dbReference type="InterPro" id="IPR001683">
    <property type="entry name" value="PX_dom"/>
</dbReference>
<proteinExistence type="inferred from homology"/>
<protein>
    <recommendedName>
        <fullName evidence="8">Sorting nexin-4</fullName>
    </recommendedName>
    <alternativeName>
        <fullName evidence="9">Autophagy-related protein 24</fullName>
    </alternativeName>
</protein>
<evidence type="ECO:0000256" key="8">
    <source>
        <dbReference type="ARBA" id="ARBA00040748"/>
    </source>
</evidence>
<evidence type="ECO:0000256" key="7">
    <source>
        <dbReference type="ARBA" id="ARBA00023136"/>
    </source>
</evidence>
<dbReference type="SMART" id="SM00312">
    <property type="entry name" value="PX"/>
    <property type="match status" value="1"/>
</dbReference>
<dbReference type="GO" id="GO:0034727">
    <property type="term" value="P:piecemeal microautophagy of the nucleus"/>
    <property type="evidence" value="ECO:0007669"/>
    <property type="project" value="TreeGrafter"/>
</dbReference>
<feature type="domain" description="PX" evidence="12">
    <location>
        <begin position="92"/>
        <end position="218"/>
    </location>
</feature>
<dbReference type="PROSITE" id="PS50195">
    <property type="entry name" value="PX"/>
    <property type="match status" value="1"/>
</dbReference>
<dbReference type="EMBL" id="JARTCD010000008">
    <property type="protein sequence ID" value="KAJ8661566.1"/>
    <property type="molecule type" value="Genomic_DNA"/>
</dbReference>
<dbReference type="GO" id="GO:0015031">
    <property type="term" value="P:protein transport"/>
    <property type="evidence" value="ECO:0007669"/>
    <property type="project" value="TreeGrafter"/>
</dbReference>
<dbReference type="SUPFAM" id="SSF103657">
    <property type="entry name" value="BAR/IMD domain-like"/>
    <property type="match status" value="1"/>
</dbReference>
<reference evidence="13 14" key="1">
    <citation type="submission" date="2023-03" db="EMBL/GenBank/DDBJ databases">
        <title>Genome sequence of Lichtheimia ornata CBS 291.66.</title>
        <authorList>
            <person name="Mohabir J.T."/>
            <person name="Shea T.P."/>
            <person name="Kurbessoian T."/>
            <person name="Berby B."/>
            <person name="Fontaine J."/>
            <person name="Livny J."/>
            <person name="Gnirke A."/>
            <person name="Stajich J.E."/>
            <person name="Cuomo C.A."/>
        </authorList>
    </citation>
    <scope>NUCLEOTIDE SEQUENCE [LARGE SCALE GENOMIC DNA]</scope>
    <source>
        <strain evidence="13">CBS 291.66</strain>
    </source>
</reference>
<evidence type="ECO:0000313" key="13">
    <source>
        <dbReference type="EMBL" id="KAJ8661566.1"/>
    </source>
</evidence>
<comment type="subcellular location">
    <subcellularLocation>
        <location evidence="2">Cytoplasm</location>
    </subcellularLocation>
    <subcellularLocation>
        <location evidence="1">Endomembrane system</location>
        <topology evidence="1">Peripheral membrane protein</topology>
    </subcellularLocation>
</comment>
<dbReference type="InterPro" id="IPR015404">
    <property type="entry name" value="Vps5_C"/>
</dbReference>
<feature type="compositionally biased region" description="Low complexity" evidence="11">
    <location>
        <begin position="34"/>
        <end position="45"/>
    </location>
</feature>